<name>A0A9P4JRB4_9PLEO</name>
<evidence type="ECO:0000313" key="2">
    <source>
        <dbReference type="Proteomes" id="UP000799536"/>
    </source>
</evidence>
<sequence>MGGAVRGPVAELLIDFVRGLRLTAMSNLTERKQASSRGLVYRACLLQHARSTRTEPPRSEVTREQFVLTRIWMWIEVRWKAIGLTSLLCAACLRLNPSYF</sequence>
<keyword evidence="2" id="KW-1185">Reference proteome</keyword>
<protein>
    <submittedName>
        <fullName evidence="1">Uncharacterized protein</fullName>
    </submittedName>
</protein>
<dbReference type="AlphaFoldDB" id="A0A9P4JRB4"/>
<reference evidence="1" key="1">
    <citation type="journal article" date="2020" name="Stud. Mycol.">
        <title>101 Dothideomycetes genomes: a test case for predicting lifestyles and emergence of pathogens.</title>
        <authorList>
            <person name="Haridas S."/>
            <person name="Albert R."/>
            <person name="Binder M."/>
            <person name="Bloem J."/>
            <person name="Labutti K."/>
            <person name="Salamov A."/>
            <person name="Andreopoulos B."/>
            <person name="Baker S."/>
            <person name="Barry K."/>
            <person name="Bills G."/>
            <person name="Bluhm B."/>
            <person name="Cannon C."/>
            <person name="Castanera R."/>
            <person name="Culley D."/>
            <person name="Daum C."/>
            <person name="Ezra D."/>
            <person name="Gonzalez J."/>
            <person name="Henrissat B."/>
            <person name="Kuo A."/>
            <person name="Liang C."/>
            <person name="Lipzen A."/>
            <person name="Lutzoni F."/>
            <person name="Magnuson J."/>
            <person name="Mondo S."/>
            <person name="Nolan M."/>
            <person name="Ohm R."/>
            <person name="Pangilinan J."/>
            <person name="Park H.-J."/>
            <person name="Ramirez L."/>
            <person name="Alfaro M."/>
            <person name="Sun H."/>
            <person name="Tritt A."/>
            <person name="Yoshinaga Y."/>
            <person name="Zwiers L.-H."/>
            <person name="Turgeon B."/>
            <person name="Goodwin S."/>
            <person name="Spatafora J."/>
            <person name="Crous P."/>
            <person name="Grigoriev I."/>
        </authorList>
    </citation>
    <scope>NUCLEOTIDE SEQUENCE</scope>
    <source>
        <strain evidence="1">ATCC 74209</strain>
    </source>
</reference>
<accession>A0A9P4JRB4</accession>
<dbReference type="EMBL" id="ML993879">
    <property type="protein sequence ID" value="KAF2204303.1"/>
    <property type="molecule type" value="Genomic_DNA"/>
</dbReference>
<gene>
    <name evidence="1" type="ORF">GQ43DRAFT_182643</name>
</gene>
<evidence type="ECO:0000313" key="1">
    <source>
        <dbReference type="EMBL" id="KAF2204303.1"/>
    </source>
</evidence>
<proteinExistence type="predicted"/>
<comment type="caution">
    <text evidence="1">The sequence shown here is derived from an EMBL/GenBank/DDBJ whole genome shotgun (WGS) entry which is preliminary data.</text>
</comment>
<dbReference type="Proteomes" id="UP000799536">
    <property type="component" value="Unassembled WGS sequence"/>
</dbReference>
<organism evidence="1 2">
    <name type="scientific">Delitschia confertaspora ATCC 74209</name>
    <dbReference type="NCBI Taxonomy" id="1513339"/>
    <lineage>
        <taxon>Eukaryota</taxon>
        <taxon>Fungi</taxon>
        <taxon>Dikarya</taxon>
        <taxon>Ascomycota</taxon>
        <taxon>Pezizomycotina</taxon>
        <taxon>Dothideomycetes</taxon>
        <taxon>Pleosporomycetidae</taxon>
        <taxon>Pleosporales</taxon>
        <taxon>Delitschiaceae</taxon>
        <taxon>Delitschia</taxon>
    </lineage>
</organism>